<protein>
    <submittedName>
        <fullName evidence="1">Uncharacterized protein</fullName>
    </submittedName>
</protein>
<gene>
    <name evidence="1" type="ORF">QAD02_020220</name>
</gene>
<reference evidence="1" key="1">
    <citation type="submission" date="2023-04" db="EMBL/GenBank/DDBJ databases">
        <title>A chromosome-level genome assembly of the parasitoid wasp Eretmocerus hayati.</title>
        <authorList>
            <person name="Zhong Y."/>
            <person name="Liu S."/>
            <person name="Liu Y."/>
        </authorList>
    </citation>
    <scope>NUCLEOTIDE SEQUENCE</scope>
    <source>
        <strain evidence="1">ZJU_SS_LIU_2023</strain>
    </source>
</reference>
<evidence type="ECO:0000313" key="2">
    <source>
        <dbReference type="Proteomes" id="UP001239111"/>
    </source>
</evidence>
<keyword evidence="2" id="KW-1185">Reference proteome</keyword>
<dbReference type="EMBL" id="CM056741">
    <property type="protein sequence ID" value="KAJ8684428.1"/>
    <property type="molecule type" value="Genomic_DNA"/>
</dbReference>
<name>A0ACC2PLX3_9HYME</name>
<organism evidence="1 2">
    <name type="scientific">Eretmocerus hayati</name>
    <dbReference type="NCBI Taxonomy" id="131215"/>
    <lineage>
        <taxon>Eukaryota</taxon>
        <taxon>Metazoa</taxon>
        <taxon>Ecdysozoa</taxon>
        <taxon>Arthropoda</taxon>
        <taxon>Hexapoda</taxon>
        <taxon>Insecta</taxon>
        <taxon>Pterygota</taxon>
        <taxon>Neoptera</taxon>
        <taxon>Endopterygota</taxon>
        <taxon>Hymenoptera</taxon>
        <taxon>Apocrita</taxon>
        <taxon>Proctotrupomorpha</taxon>
        <taxon>Chalcidoidea</taxon>
        <taxon>Aphelinidae</taxon>
        <taxon>Aphelininae</taxon>
        <taxon>Eretmocerus</taxon>
    </lineage>
</organism>
<dbReference type="Proteomes" id="UP001239111">
    <property type="component" value="Chromosome 1"/>
</dbReference>
<accession>A0ACC2PLX3</accession>
<sequence length="759" mass="87567">MGKNKSLAKKRKLNLKKDNLVEDRVIKSLEKKLHFKKKSRTCLPKSFVADGLDYLLELCDDDTRGIAAEKERKLILQSDDEGCINRGRGNHPKSHPSTNKRSSERKKEAKSSEEQSDSSNDSYLDSEDLDSFCNGNILKRNNRDQKIAKIKCNASKNVKKPHAQIECEKYCMKKPAQDDIESPAMEGKCDLSDDGSDLFSDYSEAESQEPSKSNTEDCWEDIYGRKRDKDGNIVIEKQQKYVAPARRLNTELDPKKNEKLNSLRRQIKGLLNRLAESNMHSITSQLEELFMSNSRNDMNELLSQLMMESIILPVLTAERLVMEHMMCIAILHANIDTQVGAHFIMILAEKFDKLIQTSPHVENKEIDNLVLMICHLYNFKIFGSQLIYDILNKLVQDFSEKEIELILVVLKAAGFRLRKDDPLALKGLILNLQERAAKTQSSNSRVQFMLQILLAIKNNNMNKIPQYDQSHMDHLQKILKNLIRKGNTISQLNLTLEDLLHADAQGKWWIIGSAWSGKLAPGTGANKSPDQKPAHSQKLLDLARSQRMNTDVRKNIFCILMTAEDYLDAFEKLHHLGLKDRQEREIIYVILNCCLQEKKFNPYYAVLLQKFCEYDRKYQMTLQYTIWDKIKILDSFKSRQIVNLAKLMSHLFIHKGLPLSVLKVIELGELSDASMRFFKAVMLEILLHKDEDTSIQVFERITSSPKLHQFREGLRLFINYFLLKNIEKDCQIQKTMGLLKLRIERVDKLLINSASRCPF</sequence>
<proteinExistence type="predicted"/>
<evidence type="ECO:0000313" key="1">
    <source>
        <dbReference type="EMBL" id="KAJ8684428.1"/>
    </source>
</evidence>
<comment type="caution">
    <text evidence="1">The sequence shown here is derived from an EMBL/GenBank/DDBJ whole genome shotgun (WGS) entry which is preliminary data.</text>
</comment>